<dbReference type="PANTHER" id="PTHR37691">
    <property type="entry name" value="BLR3518 PROTEIN"/>
    <property type="match status" value="1"/>
</dbReference>
<feature type="signal peptide" evidence="1">
    <location>
        <begin position="1"/>
        <end position="18"/>
    </location>
</feature>
<sequence length="175" mass="18539">MKTGLFFGLLMMSAGGLADDFATGPLLKDFGPHAPVKGAEALPAQAVFKVAFDVAEAAKPGEVNRKFVSLARFLNMHVANGIPAENIHLALVVHGKASQDLLSNAAYRARFDADNGNVALLDALAAQGVSIRVCGQSATYYQVDRDNLLPQVTLSLSAMTAHALLQQQGYTLNPF</sequence>
<keyword evidence="3" id="KW-1185">Reference proteome</keyword>
<organism evidence="2 3">
    <name type="scientific">Fluctibacter halophilus</name>
    <dbReference type="NCBI Taxonomy" id="226011"/>
    <lineage>
        <taxon>Bacteria</taxon>
        <taxon>Pseudomonadati</taxon>
        <taxon>Pseudomonadota</taxon>
        <taxon>Gammaproteobacteria</taxon>
        <taxon>Alteromonadales</taxon>
        <taxon>Alteromonadaceae</taxon>
        <taxon>Fluctibacter</taxon>
    </lineage>
</organism>
<name>A0ABS8G6L8_9ALTE</name>
<dbReference type="Gene3D" id="3.40.1260.10">
    <property type="entry name" value="DsrEFH-like"/>
    <property type="match status" value="1"/>
</dbReference>
<dbReference type="EMBL" id="JAJEWP010000001">
    <property type="protein sequence ID" value="MCC2616237.1"/>
    <property type="molecule type" value="Genomic_DNA"/>
</dbReference>
<reference evidence="2 3" key="1">
    <citation type="submission" date="2021-10" db="EMBL/GenBank/DDBJ databases">
        <title>Draft genome of Aestuariibacter halophilus JC2043.</title>
        <authorList>
            <person name="Emsley S.A."/>
            <person name="Pfannmuller K.M."/>
            <person name="Ushijima B."/>
            <person name="Saw J.H."/>
            <person name="Videau P."/>
        </authorList>
    </citation>
    <scope>NUCLEOTIDE SEQUENCE [LARGE SCALE GENOMIC DNA]</scope>
    <source>
        <strain evidence="2 3">JC2043</strain>
    </source>
</reference>
<gene>
    <name evidence="2" type="ORF">LJ739_08295</name>
</gene>
<dbReference type="SUPFAM" id="SSF75169">
    <property type="entry name" value="DsrEFH-like"/>
    <property type="match status" value="1"/>
</dbReference>
<dbReference type="InterPro" id="IPR003787">
    <property type="entry name" value="Sulphur_relay_DsrE/F-like"/>
</dbReference>
<comment type="caution">
    <text evidence="2">The sequence shown here is derived from an EMBL/GenBank/DDBJ whole genome shotgun (WGS) entry which is preliminary data.</text>
</comment>
<dbReference type="RefSeq" id="WP_229159091.1">
    <property type="nucleotide sequence ID" value="NZ_JAJEWP010000001.1"/>
</dbReference>
<dbReference type="Proteomes" id="UP001520878">
    <property type="component" value="Unassembled WGS sequence"/>
</dbReference>
<evidence type="ECO:0000256" key="1">
    <source>
        <dbReference type="SAM" id="SignalP"/>
    </source>
</evidence>
<accession>A0ABS8G6L8</accession>
<dbReference type="Pfam" id="PF02635">
    <property type="entry name" value="DsrE"/>
    <property type="match status" value="1"/>
</dbReference>
<dbReference type="PANTHER" id="PTHR37691:SF1">
    <property type="entry name" value="BLR3518 PROTEIN"/>
    <property type="match status" value="1"/>
</dbReference>
<keyword evidence="1" id="KW-0732">Signal</keyword>
<proteinExistence type="predicted"/>
<evidence type="ECO:0000313" key="2">
    <source>
        <dbReference type="EMBL" id="MCC2616237.1"/>
    </source>
</evidence>
<feature type="chain" id="PRO_5046899027" evidence="1">
    <location>
        <begin position="19"/>
        <end position="175"/>
    </location>
</feature>
<dbReference type="InterPro" id="IPR027396">
    <property type="entry name" value="DsrEFH-like"/>
</dbReference>
<protein>
    <submittedName>
        <fullName evidence="2">DsrE family protein</fullName>
    </submittedName>
</protein>
<evidence type="ECO:0000313" key="3">
    <source>
        <dbReference type="Proteomes" id="UP001520878"/>
    </source>
</evidence>